<dbReference type="Proteomes" id="UP000694864">
    <property type="component" value="Chromosome 12"/>
</dbReference>
<dbReference type="Gene3D" id="3.40.50.720">
    <property type="entry name" value="NAD(P)-binding Rossmann-like Domain"/>
    <property type="match status" value="1"/>
</dbReference>
<organism evidence="2 3">
    <name type="scientific">Camelina sativa</name>
    <name type="common">False flax</name>
    <name type="synonym">Myagrum sativum</name>
    <dbReference type="NCBI Taxonomy" id="90675"/>
    <lineage>
        <taxon>Eukaryota</taxon>
        <taxon>Viridiplantae</taxon>
        <taxon>Streptophyta</taxon>
        <taxon>Embryophyta</taxon>
        <taxon>Tracheophyta</taxon>
        <taxon>Spermatophyta</taxon>
        <taxon>Magnoliopsida</taxon>
        <taxon>eudicotyledons</taxon>
        <taxon>Gunneridae</taxon>
        <taxon>Pentapetalae</taxon>
        <taxon>rosids</taxon>
        <taxon>malvids</taxon>
        <taxon>Brassicales</taxon>
        <taxon>Brassicaceae</taxon>
        <taxon>Camelineae</taxon>
        <taxon>Camelina</taxon>
    </lineage>
</organism>
<gene>
    <name evidence="3" type="primary">LOC104733197</name>
</gene>
<keyword evidence="2" id="KW-1185">Reference proteome</keyword>
<dbReference type="InterPro" id="IPR006139">
    <property type="entry name" value="D-isomer_2_OHA_DH_cat_dom"/>
</dbReference>
<protein>
    <submittedName>
        <fullName evidence="3">D-3-phosphoglycerate dehydrogenase 1, chloroplastic-like</fullName>
    </submittedName>
</protein>
<dbReference type="PANTHER" id="PTHR42938">
    <property type="entry name" value="FORMATE DEHYDROGENASE 1"/>
    <property type="match status" value="1"/>
</dbReference>
<proteinExistence type="predicted"/>
<dbReference type="Pfam" id="PF00389">
    <property type="entry name" value="2-Hacid_dh"/>
    <property type="match status" value="1"/>
</dbReference>
<evidence type="ECO:0000259" key="1">
    <source>
        <dbReference type="Pfam" id="PF00389"/>
    </source>
</evidence>
<accession>A0ABM0V5J3</accession>
<reference evidence="3" key="2">
    <citation type="submission" date="2025-08" db="UniProtKB">
        <authorList>
            <consortium name="RefSeq"/>
        </authorList>
    </citation>
    <scope>IDENTIFICATION</scope>
    <source>
        <tissue evidence="3">Leaf</tissue>
    </source>
</reference>
<dbReference type="GeneID" id="104733197"/>
<name>A0ABM0V5J3_CAMSA</name>
<sequence length="141" mass="14982">MPSAVAACFSISVATNNPNTILVAEKICEASVKLLEDFANVDRSYNMTRLNMTPEELNTKVSLCNASIVHSETKVGRDVFESSRGRLRTLGRTGTCNVDLSAATDFGCLFVNAPRPNTIAAAEHATALMPSMAQADAVSSV</sequence>
<dbReference type="RefSeq" id="XP_010451103.1">
    <property type="nucleotide sequence ID" value="XM_010452801.1"/>
</dbReference>
<feature type="domain" description="D-isomer specific 2-hydroxyacid dehydrogenase catalytic" evidence="1">
    <location>
        <begin position="21"/>
        <end position="125"/>
    </location>
</feature>
<dbReference type="PANTHER" id="PTHR42938:SF42">
    <property type="entry name" value="D-3-PHOSPHOGLYCERATE DEHYDROGENASE 1, CHLOROPLASTIC"/>
    <property type="match status" value="1"/>
</dbReference>
<dbReference type="SUPFAM" id="SSF52283">
    <property type="entry name" value="Formate/glycerate dehydrogenase catalytic domain-like"/>
    <property type="match status" value="1"/>
</dbReference>
<evidence type="ECO:0000313" key="3">
    <source>
        <dbReference type="RefSeq" id="XP_010451103.1"/>
    </source>
</evidence>
<reference evidence="2" key="1">
    <citation type="journal article" date="2014" name="Nat. Commun.">
        <title>The emerging biofuel crop Camelina sativa retains a highly undifferentiated hexaploid genome structure.</title>
        <authorList>
            <person name="Kagale S."/>
            <person name="Koh C."/>
            <person name="Nixon J."/>
            <person name="Bollina V."/>
            <person name="Clarke W.E."/>
            <person name="Tuteja R."/>
            <person name="Spillane C."/>
            <person name="Robinson S.J."/>
            <person name="Links M.G."/>
            <person name="Clarke C."/>
            <person name="Higgins E.E."/>
            <person name="Huebert T."/>
            <person name="Sharpe A.G."/>
            <person name="Parkin I.A."/>
        </authorList>
    </citation>
    <scope>NUCLEOTIDE SEQUENCE [LARGE SCALE GENOMIC DNA]</scope>
    <source>
        <strain evidence="2">cv. DH55</strain>
    </source>
</reference>
<evidence type="ECO:0000313" key="2">
    <source>
        <dbReference type="Proteomes" id="UP000694864"/>
    </source>
</evidence>